<keyword evidence="3" id="KW-1185">Reference proteome</keyword>
<organism evidence="2 3">
    <name type="scientific">Bacillus carboniphilus</name>
    <dbReference type="NCBI Taxonomy" id="86663"/>
    <lineage>
        <taxon>Bacteria</taxon>
        <taxon>Bacillati</taxon>
        <taxon>Bacillota</taxon>
        <taxon>Bacilli</taxon>
        <taxon>Bacillales</taxon>
        <taxon>Bacillaceae</taxon>
        <taxon>Bacillus</taxon>
    </lineage>
</organism>
<accession>A0ABY9JWN2</accession>
<dbReference type="Proteomes" id="UP001197974">
    <property type="component" value="Chromosome"/>
</dbReference>
<evidence type="ECO:0000313" key="3">
    <source>
        <dbReference type="Proteomes" id="UP001197974"/>
    </source>
</evidence>
<dbReference type="EMBL" id="CP129013">
    <property type="protein sequence ID" value="WLR43796.1"/>
    <property type="molecule type" value="Genomic_DNA"/>
</dbReference>
<dbReference type="Pfam" id="PF06207">
    <property type="entry name" value="DUF1002"/>
    <property type="match status" value="1"/>
</dbReference>
<sequence>MKKSISIIILAAVMLIPSVTLADAVVGDSVITLGNDLTKEQRDELLKEMDATGDEYLITVTNQEEHEYLGNYISKAQIGSRALSSSKITIEEKNSGLTVETNKINWVTDEMYLNALMTAGVKDASVYVTAPFEVSGTAALTGLIKAYEHTTGEEISEDVKQIANEELVETAKLADEVGSENASALIAKVKEQIAEKGMPENEQDLRELIEQSAQDLDVTLSEEDMNRLTDLFNKMKDVNIDWDLVSDQLDKVKDKITNFIESEEGQNFFQSVKEFFVAIWEAIISVFNGEEQTE</sequence>
<dbReference type="InterPro" id="IPR009343">
    <property type="entry name" value="DUF1002"/>
</dbReference>
<protein>
    <submittedName>
        <fullName evidence="2">DUF1002 domain-containing protein</fullName>
    </submittedName>
</protein>
<keyword evidence="1" id="KW-0732">Signal</keyword>
<evidence type="ECO:0000313" key="2">
    <source>
        <dbReference type="EMBL" id="WLR43796.1"/>
    </source>
</evidence>
<dbReference type="RefSeq" id="WP_226538612.1">
    <property type="nucleotide sequence ID" value="NZ_CP129013.1"/>
</dbReference>
<feature type="signal peptide" evidence="1">
    <location>
        <begin position="1"/>
        <end position="22"/>
    </location>
</feature>
<name>A0ABY9JWN2_9BACI</name>
<reference evidence="2 3" key="1">
    <citation type="submission" date="2023-06" db="EMBL/GenBank/DDBJ databases">
        <title>Five Gram-positive bacteria isolated from mangrove sediments in Shenzhen, Guangdong, China.</title>
        <authorList>
            <person name="Yu S."/>
            <person name="Zheng W."/>
            <person name="Huang Y."/>
        </authorList>
    </citation>
    <scope>NUCLEOTIDE SEQUENCE [LARGE SCALE GENOMIC DNA]</scope>
    <source>
        <strain evidence="2 3">SaN35-3</strain>
    </source>
</reference>
<feature type="chain" id="PRO_5045348034" evidence="1">
    <location>
        <begin position="23"/>
        <end position="294"/>
    </location>
</feature>
<proteinExistence type="predicted"/>
<gene>
    <name evidence="2" type="ORF">LC087_06620</name>
</gene>
<evidence type="ECO:0000256" key="1">
    <source>
        <dbReference type="SAM" id="SignalP"/>
    </source>
</evidence>